<dbReference type="InterPro" id="IPR016181">
    <property type="entry name" value="Acyl_CoA_acyltransferase"/>
</dbReference>
<comment type="caution">
    <text evidence="4">The sequence shown here is derived from an EMBL/GenBank/DDBJ whole genome shotgun (WGS) entry which is preliminary data.</text>
</comment>
<dbReference type="NCBIfam" id="TIGR03243">
    <property type="entry name" value="arg_catab_AOST"/>
    <property type="match status" value="1"/>
</dbReference>
<evidence type="ECO:0000313" key="5">
    <source>
        <dbReference type="Proteomes" id="UP001209713"/>
    </source>
</evidence>
<dbReference type="SUPFAM" id="SSF55729">
    <property type="entry name" value="Acyl-CoA N-acyltransferases (Nat)"/>
    <property type="match status" value="1"/>
</dbReference>
<evidence type="ECO:0000256" key="3">
    <source>
        <dbReference type="ARBA" id="ARBA00023315"/>
    </source>
</evidence>
<organism evidence="4 5">
    <name type="scientific">Marinomonas sargassi</name>
    <dbReference type="NCBI Taxonomy" id="2984494"/>
    <lineage>
        <taxon>Bacteria</taxon>
        <taxon>Pseudomonadati</taxon>
        <taxon>Pseudomonadota</taxon>
        <taxon>Gammaproteobacteria</taxon>
        <taxon>Oceanospirillales</taxon>
        <taxon>Oceanospirillaceae</taxon>
        <taxon>Marinomonas</taxon>
    </lineage>
</organism>
<gene>
    <name evidence="4" type="ORF">OFY17_02930</name>
</gene>
<dbReference type="Gene3D" id="3.40.630.30">
    <property type="match status" value="1"/>
</dbReference>
<name>A0ABT2YPL3_9GAMM</name>
<reference evidence="4 5" key="1">
    <citation type="submission" date="2022-10" db="EMBL/GenBank/DDBJ databases">
        <title>Marinomonas transparenta sp. nov. and Marinomonas sargassi sp. nov., isolated from marine alga (Sargassum natans (L.) Gaillon).</title>
        <authorList>
            <person name="Wang Y."/>
        </authorList>
    </citation>
    <scope>NUCLEOTIDE SEQUENCE [LARGE SCALE GENOMIC DNA]</scope>
    <source>
        <strain evidence="4 5">C2222</strain>
    </source>
</reference>
<keyword evidence="3" id="KW-0012">Acyltransferase</keyword>
<keyword evidence="2" id="KW-0808">Transferase</keyword>
<dbReference type="RefSeq" id="WP_263529203.1">
    <property type="nucleotide sequence ID" value="NZ_JAOVZB010000001.1"/>
</dbReference>
<dbReference type="EMBL" id="JAOVZB010000001">
    <property type="protein sequence ID" value="MCV2401831.1"/>
    <property type="molecule type" value="Genomic_DNA"/>
</dbReference>
<accession>A0ABT2YPL3</accession>
<dbReference type="PANTHER" id="PTHR30420:SF1">
    <property type="entry name" value="ARGININE N-SUCCINYLTRANSFERASE"/>
    <property type="match status" value="1"/>
</dbReference>
<evidence type="ECO:0000313" key="4">
    <source>
        <dbReference type="EMBL" id="MCV2401831.1"/>
    </source>
</evidence>
<dbReference type="PANTHER" id="PTHR30420">
    <property type="entry name" value="N-SUCCINYLARGININE DIHYDROLASE"/>
    <property type="match status" value="1"/>
</dbReference>
<proteinExistence type="predicted"/>
<dbReference type="Gene3D" id="2.40.40.20">
    <property type="match status" value="1"/>
</dbReference>
<evidence type="ECO:0000256" key="2">
    <source>
        <dbReference type="ARBA" id="ARBA00022679"/>
    </source>
</evidence>
<sequence>MIIRRAYKKDLDALVELSASISSGMTSMPADRQSWQKKLDLVDASYQDTCLEHNEHIYFLILEDPETGKIVGSCGVHTGIGSNKPFYNYRLSKLVNSSETLDITVVSNCLNLANDFTGATELVSLYLKPEYRRDKLGQALSRSRFMLMHNFSERFGDTVFAELRGWLDEQDRSPFWESVGRKFFKIPFDKADFISGVNGHQFISDLMPKLPIYLELLPDEAREVIGKPHDHTRPAMSLLEKEGFSWQNSVDIFDAGPVVQCQKDQIKSIQQIKEALLESTFQQFPEEGAIAQYCMVSNGSLENFRVVPTQVHTSSKGVQISTQAAELLQVKAGSPLYILEIV</sequence>
<dbReference type="InterPro" id="IPR007041">
    <property type="entry name" value="Arg_succinylTrfase_AstA/AruG"/>
</dbReference>
<dbReference type="Pfam" id="PF04958">
    <property type="entry name" value="AstA"/>
    <property type="match status" value="1"/>
</dbReference>
<keyword evidence="5" id="KW-1185">Reference proteome</keyword>
<dbReference type="Proteomes" id="UP001209713">
    <property type="component" value="Unassembled WGS sequence"/>
</dbReference>
<keyword evidence="1" id="KW-0056">Arginine metabolism</keyword>
<evidence type="ECO:0000256" key="1">
    <source>
        <dbReference type="ARBA" id="ARBA00022503"/>
    </source>
</evidence>
<protein>
    <submittedName>
        <fullName evidence="4">Arginine N-succinyltransferase</fullName>
    </submittedName>
</protein>